<keyword evidence="7" id="KW-1185">Reference proteome</keyword>
<accession>A0AAD6XG21</accession>
<dbReference type="Pfam" id="PF01753">
    <property type="entry name" value="zf-MYND"/>
    <property type="match status" value="1"/>
</dbReference>
<evidence type="ECO:0000256" key="1">
    <source>
        <dbReference type="ARBA" id="ARBA00022723"/>
    </source>
</evidence>
<evidence type="ECO:0000256" key="2">
    <source>
        <dbReference type="ARBA" id="ARBA00022771"/>
    </source>
</evidence>
<evidence type="ECO:0000313" key="6">
    <source>
        <dbReference type="EMBL" id="KAJ7068960.1"/>
    </source>
</evidence>
<evidence type="ECO:0000313" key="7">
    <source>
        <dbReference type="Proteomes" id="UP001222325"/>
    </source>
</evidence>
<evidence type="ECO:0000256" key="4">
    <source>
        <dbReference type="PROSITE-ProRule" id="PRU00134"/>
    </source>
</evidence>
<sequence>MPSRGQRPARIHPVIKAYGRLQTEPQAWAFADVFAAMVRIAAVAQCCNAICAETSESSTQKLRHCARCRLMRYCSGACQKVAWKYHKPVCTDIDTLHKKVMPKFCDSREVEDFGSPGQCLEMATEPLPFCHFVNAGMAGKWLRRPTSIYAGPSQDLGSALRVNEPSGGVQDTPNIFVHPVAIGPGLIAGAGPTRLILALFHLQNFVSIRIMNASWTGSRQISPHELRRSGVRRVQPLPKTLSIWPSIQKAAGLITRMALYSRGKLEPVSTSTLAEFDPRPDAPHALSCPIEFGTRLRASEAGEQFPDHLVTEIVKTQTVRNHCYLTSRVRRRVKPPAMLR</sequence>
<reference evidence="6" key="1">
    <citation type="submission" date="2023-03" db="EMBL/GenBank/DDBJ databases">
        <title>Massive genome expansion in bonnet fungi (Mycena s.s.) driven by repeated elements and novel gene families across ecological guilds.</title>
        <authorList>
            <consortium name="Lawrence Berkeley National Laboratory"/>
            <person name="Harder C.B."/>
            <person name="Miyauchi S."/>
            <person name="Viragh M."/>
            <person name="Kuo A."/>
            <person name="Thoen E."/>
            <person name="Andreopoulos B."/>
            <person name="Lu D."/>
            <person name="Skrede I."/>
            <person name="Drula E."/>
            <person name="Henrissat B."/>
            <person name="Morin E."/>
            <person name="Kohler A."/>
            <person name="Barry K."/>
            <person name="LaButti K."/>
            <person name="Morin E."/>
            <person name="Salamov A."/>
            <person name="Lipzen A."/>
            <person name="Mereny Z."/>
            <person name="Hegedus B."/>
            <person name="Baldrian P."/>
            <person name="Stursova M."/>
            <person name="Weitz H."/>
            <person name="Taylor A."/>
            <person name="Grigoriev I.V."/>
            <person name="Nagy L.G."/>
            <person name="Martin F."/>
            <person name="Kauserud H."/>
        </authorList>
    </citation>
    <scope>NUCLEOTIDE SEQUENCE</scope>
    <source>
        <strain evidence="6">CBHHK173m</strain>
    </source>
</reference>
<evidence type="ECO:0000259" key="5">
    <source>
        <dbReference type="PROSITE" id="PS50865"/>
    </source>
</evidence>
<keyword evidence="2 4" id="KW-0863">Zinc-finger</keyword>
<dbReference type="InterPro" id="IPR002893">
    <property type="entry name" value="Znf_MYND"/>
</dbReference>
<gene>
    <name evidence="6" type="ORF">B0H15DRAFT_958003</name>
</gene>
<dbReference type="AlphaFoldDB" id="A0AAD6XG21"/>
<keyword evidence="3" id="KW-0862">Zinc</keyword>
<comment type="caution">
    <text evidence="6">The sequence shown here is derived from an EMBL/GenBank/DDBJ whole genome shotgun (WGS) entry which is preliminary data.</text>
</comment>
<dbReference type="GO" id="GO:0008270">
    <property type="term" value="F:zinc ion binding"/>
    <property type="evidence" value="ECO:0007669"/>
    <property type="project" value="UniProtKB-KW"/>
</dbReference>
<name>A0AAD6XG21_9AGAR</name>
<dbReference type="Proteomes" id="UP001222325">
    <property type="component" value="Unassembled WGS sequence"/>
</dbReference>
<organism evidence="6 7">
    <name type="scientific">Mycena belliarum</name>
    <dbReference type="NCBI Taxonomy" id="1033014"/>
    <lineage>
        <taxon>Eukaryota</taxon>
        <taxon>Fungi</taxon>
        <taxon>Dikarya</taxon>
        <taxon>Basidiomycota</taxon>
        <taxon>Agaricomycotina</taxon>
        <taxon>Agaricomycetes</taxon>
        <taxon>Agaricomycetidae</taxon>
        <taxon>Agaricales</taxon>
        <taxon>Marasmiineae</taxon>
        <taxon>Mycenaceae</taxon>
        <taxon>Mycena</taxon>
    </lineage>
</organism>
<dbReference type="SUPFAM" id="SSF144232">
    <property type="entry name" value="HIT/MYND zinc finger-like"/>
    <property type="match status" value="1"/>
</dbReference>
<dbReference type="EMBL" id="JARJCN010000142">
    <property type="protein sequence ID" value="KAJ7068960.1"/>
    <property type="molecule type" value="Genomic_DNA"/>
</dbReference>
<evidence type="ECO:0000256" key="3">
    <source>
        <dbReference type="ARBA" id="ARBA00022833"/>
    </source>
</evidence>
<proteinExistence type="predicted"/>
<protein>
    <recommendedName>
        <fullName evidence="5">MYND-type domain-containing protein</fullName>
    </recommendedName>
</protein>
<dbReference type="Gene3D" id="6.10.140.2220">
    <property type="match status" value="1"/>
</dbReference>
<keyword evidence="1" id="KW-0479">Metal-binding</keyword>
<feature type="domain" description="MYND-type" evidence="5">
    <location>
        <begin position="51"/>
        <end position="90"/>
    </location>
</feature>
<dbReference type="PROSITE" id="PS50865">
    <property type="entry name" value="ZF_MYND_2"/>
    <property type="match status" value="1"/>
</dbReference>